<feature type="transmembrane region" description="Helical" evidence="14">
    <location>
        <begin position="301"/>
        <end position="322"/>
    </location>
</feature>
<dbReference type="InterPro" id="IPR005636">
    <property type="entry name" value="DTW"/>
</dbReference>
<feature type="transmembrane region" description="Helical" evidence="14">
    <location>
        <begin position="421"/>
        <end position="441"/>
    </location>
</feature>
<organism evidence="16 17">
    <name type="scientific">Tigriopus californicus</name>
    <name type="common">Marine copepod</name>
    <dbReference type="NCBI Taxonomy" id="6832"/>
    <lineage>
        <taxon>Eukaryota</taxon>
        <taxon>Metazoa</taxon>
        <taxon>Ecdysozoa</taxon>
        <taxon>Arthropoda</taxon>
        <taxon>Crustacea</taxon>
        <taxon>Multicrustacea</taxon>
        <taxon>Hexanauplia</taxon>
        <taxon>Copepoda</taxon>
        <taxon>Harpacticoida</taxon>
        <taxon>Harpacticidae</taxon>
        <taxon>Tigriopus</taxon>
    </lineage>
</organism>
<comment type="caution">
    <text evidence="16">The sequence shown here is derived from an EMBL/GenBank/DDBJ whole genome shotgun (WGS) entry which is preliminary data.</text>
</comment>
<accession>A0A553PKI2</accession>
<evidence type="ECO:0000256" key="1">
    <source>
        <dbReference type="ARBA" id="ARBA00004127"/>
    </source>
</evidence>
<dbReference type="GO" id="GO:0008033">
    <property type="term" value="P:tRNA processing"/>
    <property type="evidence" value="ECO:0007669"/>
    <property type="project" value="UniProtKB-KW"/>
</dbReference>
<evidence type="ECO:0000256" key="5">
    <source>
        <dbReference type="ARBA" id="ARBA00022691"/>
    </source>
</evidence>
<dbReference type="Pfam" id="PF02544">
    <property type="entry name" value="Steroid_dh"/>
    <property type="match status" value="1"/>
</dbReference>
<dbReference type="SMART" id="SM01144">
    <property type="entry name" value="DTW"/>
    <property type="match status" value="1"/>
</dbReference>
<evidence type="ECO:0000256" key="10">
    <source>
        <dbReference type="ARBA" id="ARBA00046320"/>
    </source>
</evidence>
<comment type="similarity">
    <text evidence="10">Belongs to the steroid 5-alpha reductase family. Polyprenal reductase subfamily.</text>
</comment>
<dbReference type="STRING" id="6832.A0A553PKI2"/>
<dbReference type="PANTHER" id="PTHR14624:SF0">
    <property type="entry name" value="POLYPRENOL REDUCTASE"/>
    <property type="match status" value="1"/>
</dbReference>
<dbReference type="InterPro" id="IPR039698">
    <property type="entry name" value="Dfg10/SRD5A3"/>
</dbReference>
<evidence type="ECO:0000256" key="11">
    <source>
        <dbReference type="ARBA" id="ARBA00047186"/>
    </source>
</evidence>
<dbReference type="PANTHER" id="PTHR14624">
    <property type="entry name" value="DFG10 PROTEIN"/>
    <property type="match status" value="1"/>
</dbReference>
<feature type="transmembrane region" description="Helical" evidence="14">
    <location>
        <begin position="239"/>
        <end position="262"/>
    </location>
</feature>
<keyword evidence="4" id="KW-0808">Transferase</keyword>
<comment type="catalytic activity">
    <reaction evidence="12">
        <text>a uridine in tRNA + S-adenosyl-L-methionine = a 3-[(3S)-3-amino-3-carboxypropyl]uridine in tRNA + S-methyl-5'-thioadenosine + H(+)</text>
        <dbReference type="Rhea" id="RHEA:62432"/>
        <dbReference type="Rhea" id="RHEA-COMP:13339"/>
        <dbReference type="Rhea" id="RHEA-COMP:16092"/>
        <dbReference type="ChEBI" id="CHEBI:15378"/>
        <dbReference type="ChEBI" id="CHEBI:17509"/>
        <dbReference type="ChEBI" id="CHEBI:59789"/>
        <dbReference type="ChEBI" id="CHEBI:65315"/>
        <dbReference type="ChEBI" id="CHEBI:82930"/>
        <dbReference type="EC" id="2.5.1.25"/>
    </reaction>
</comment>
<dbReference type="GO" id="GO:0160198">
    <property type="term" value="F:polyprenal reductase activity"/>
    <property type="evidence" value="ECO:0007669"/>
    <property type="project" value="UniProtKB-EC"/>
</dbReference>
<keyword evidence="17" id="KW-1185">Reference proteome</keyword>
<keyword evidence="7" id="KW-0819">tRNA processing</keyword>
<reference evidence="16 17" key="1">
    <citation type="journal article" date="2018" name="Nat. Ecol. Evol.">
        <title>Genomic signatures of mitonuclear coevolution across populations of Tigriopus californicus.</title>
        <authorList>
            <person name="Barreto F.S."/>
            <person name="Watson E.T."/>
            <person name="Lima T.G."/>
            <person name="Willett C.S."/>
            <person name="Edmands S."/>
            <person name="Li W."/>
            <person name="Burton R.S."/>
        </authorList>
    </citation>
    <scope>NUCLEOTIDE SEQUENCE [LARGE SCALE GENOMIC DNA]</scope>
    <source>
        <strain evidence="16 17">San Diego</strain>
    </source>
</reference>
<evidence type="ECO:0000256" key="9">
    <source>
        <dbReference type="ARBA" id="ARBA00023136"/>
    </source>
</evidence>
<gene>
    <name evidence="16" type="ORF">TCAL_04267</name>
</gene>
<dbReference type="GO" id="GO:0016095">
    <property type="term" value="P:polyprenol catabolic process"/>
    <property type="evidence" value="ECO:0007669"/>
    <property type="project" value="TreeGrafter"/>
</dbReference>
<dbReference type="Proteomes" id="UP000318571">
    <property type="component" value="Chromosome 11"/>
</dbReference>
<evidence type="ECO:0000256" key="12">
    <source>
        <dbReference type="ARBA" id="ARBA00048718"/>
    </source>
</evidence>
<protein>
    <recommendedName>
        <fullName evidence="11">Polyprenal reductase</fullName>
        <ecNumber evidence="3">1.3.1.94</ecNumber>
        <ecNumber evidence="2">2.5.1.25</ecNumber>
    </recommendedName>
</protein>
<proteinExistence type="inferred from homology"/>
<keyword evidence="6 14" id="KW-0812">Transmembrane</keyword>
<comment type="catalytic activity">
    <reaction evidence="13">
        <text>a di-trans,poly-cis-dolichal + NADP(+) = a di-trans,poly-cis-polyprenal + NADPH + H(+)</text>
        <dbReference type="Rhea" id="RHEA:80727"/>
        <dbReference type="Rhea" id="RHEA-COMP:19536"/>
        <dbReference type="Rhea" id="RHEA-COMP:19537"/>
        <dbReference type="ChEBI" id="CHEBI:15378"/>
        <dbReference type="ChEBI" id="CHEBI:57783"/>
        <dbReference type="ChEBI" id="CHEBI:58349"/>
        <dbReference type="ChEBI" id="CHEBI:231623"/>
        <dbReference type="ChEBI" id="CHEBI:231637"/>
        <dbReference type="EC" id="1.3.1.94"/>
    </reaction>
    <physiologicalReaction direction="right-to-left" evidence="13">
        <dbReference type="Rhea" id="RHEA:80729"/>
    </physiologicalReaction>
</comment>
<feature type="transmembrane region" description="Helical" evidence="14">
    <location>
        <begin position="382"/>
        <end position="401"/>
    </location>
</feature>
<dbReference type="GO" id="GO:0006488">
    <property type="term" value="P:dolichol-linked oligosaccharide biosynthetic process"/>
    <property type="evidence" value="ECO:0007669"/>
    <property type="project" value="InterPro"/>
</dbReference>
<evidence type="ECO:0000313" key="17">
    <source>
        <dbReference type="Proteomes" id="UP000318571"/>
    </source>
</evidence>
<feature type="transmembrane region" description="Helical" evidence="14">
    <location>
        <begin position="500"/>
        <end position="521"/>
    </location>
</feature>
<dbReference type="GO" id="GO:0016432">
    <property type="term" value="F:tRNA-uridine aminocarboxypropyltransferase activity"/>
    <property type="evidence" value="ECO:0007669"/>
    <property type="project" value="UniProtKB-EC"/>
</dbReference>
<keyword evidence="5" id="KW-0949">S-adenosyl-L-methionine</keyword>
<evidence type="ECO:0000256" key="7">
    <source>
        <dbReference type="ARBA" id="ARBA00022694"/>
    </source>
</evidence>
<keyword evidence="8 14" id="KW-1133">Transmembrane helix</keyword>
<dbReference type="EC" id="2.5.1.25" evidence="2"/>
<sequence>MCNGCERPLRVCWCGYLPRPLVKIQSSVIILQHPNERKRGIKTALMASKGIAQDRCRIFRGRKFPGQHGDLQDLFQRLAIEATDVHRQSKVLILYPGKEALPLSDLKPGQGPYTFIVLDGTWDEAKKLFAWNPALQKLPQVSLQIERPSAYVVRTQPADLCLSTLETVAETLATVEADPSIRDRLLQPLHAMCNFQINHGAVIHDSKEFKEQNRQFVKENNWKKKKIPIMNLLGEEINLIWVLLGLLSVFIISFGGLVNYWATFLPKFVHDVFRYGKTHKSDNRHGLIRMIEIPKHYYSHYYIFTLLYGSALWLVALGVYFLEVPAPQFFLRFLDFVGTIHRTESTSAEGAFIALTLLLVQATRRLYECLHVNVKSNARMNVLHHIAGFVHYFCVPTGMLLEAPGFQQEKRGFQWMHVQFMIPNVIVVQWIAVAVFFWAGYHQNKAHQILSNLRKGKSSSSYSIPRGDWFEYVSCPHYTAEVIIYGCFSIILGIKHQTGLLIFIWVLINQTIASLMSHFWYQDKFENYPRQRKSIIPLIF</sequence>
<dbReference type="GO" id="GO:0005783">
    <property type="term" value="C:endoplasmic reticulum"/>
    <property type="evidence" value="ECO:0007669"/>
    <property type="project" value="TreeGrafter"/>
</dbReference>
<evidence type="ECO:0000259" key="15">
    <source>
        <dbReference type="SMART" id="SM01144"/>
    </source>
</evidence>
<dbReference type="InterPro" id="IPR001104">
    <property type="entry name" value="3-oxo-5_a-steroid_4-DH_C"/>
</dbReference>
<dbReference type="Pfam" id="PF03942">
    <property type="entry name" value="DTW"/>
    <property type="match status" value="1"/>
</dbReference>
<evidence type="ECO:0000256" key="6">
    <source>
        <dbReference type="ARBA" id="ARBA00022692"/>
    </source>
</evidence>
<comment type="subcellular location">
    <subcellularLocation>
        <location evidence="1">Endomembrane system</location>
        <topology evidence="1">Multi-pass membrane protein</topology>
    </subcellularLocation>
</comment>
<dbReference type="PROSITE" id="PS50244">
    <property type="entry name" value="S5A_REDUCTASE"/>
    <property type="match status" value="1"/>
</dbReference>
<evidence type="ECO:0000256" key="13">
    <source>
        <dbReference type="ARBA" id="ARBA00049427"/>
    </source>
</evidence>
<evidence type="ECO:0000313" key="16">
    <source>
        <dbReference type="EMBL" id="TRY78191.1"/>
    </source>
</evidence>
<keyword evidence="9 14" id="KW-0472">Membrane</keyword>
<dbReference type="GO" id="GO:0003865">
    <property type="term" value="F:3-oxo-5-alpha-steroid 4-dehydrogenase activity"/>
    <property type="evidence" value="ECO:0007669"/>
    <property type="project" value="TreeGrafter"/>
</dbReference>
<name>A0A553PKI2_TIGCA</name>
<dbReference type="EC" id="1.3.1.94" evidence="3"/>
<evidence type="ECO:0000256" key="14">
    <source>
        <dbReference type="SAM" id="Phobius"/>
    </source>
</evidence>
<evidence type="ECO:0000256" key="2">
    <source>
        <dbReference type="ARBA" id="ARBA00012386"/>
    </source>
</evidence>
<evidence type="ECO:0000256" key="3">
    <source>
        <dbReference type="ARBA" id="ARBA00012522"/>
    </source>
</evidence>
<evidence type="ECO:0000256" key="8">
    <source>
        <dbReference type="ARBA" id="ARBA00022989"/>
    </source>
</evidence>
<evidence type="ECO:0000256" key="4">
    <source>
        <dbReference type="ARBA" id="ARBA00022679"/>
    </source>
</evidence>
<dbReference type="EMBL" id="VCGU01000003">
    <property type="protein sequence ID" value="TRY78191.1"/>
    <property type="molecule type" value="Genomic_DNA"/>
</dbReference>
<feature type="domain" description="DTW" evidence="15">
    <location>
        <begin position="1"/>
        <end position="201"/>
    </location>
</feature>
<dbReference type="AlphaFoldDB" id="A0A553PKI2"/>